<protein>
    <submittedName>
        <fullName evidence="3">GNAT family N-acetyltransferase</fullName>
        <ecNumber evidence="3">2.3.1.-</ecNumber>
    </submittedName>
</protein>
<dbReference type="Pfam" id="PF18014">
    <property type="entry name" value="Acetyltransf_18"/>
    <property type="match status" value="1"/>
</dbReference>
<name>A0ABW2TU03_9PSEU</name>
<proteinExistence type="predicted"/>
<dbReference type="Pfam" id="PF00583">
    <property type="entry name" value="Acetyltransf_1"/>
    <property type="match status" value="1"/>
</dbReference>
<dbReference type="InterPro" id="IPR000182">
    <property type="entry name" value="GNAT_dom"/>
</dbReference>
<comment type="caution">
    <text evidence="3">The sequence shown here is derived from an EMBL/GenBank/DDBJ whole genome shotgun (WGS) entry which is preliminary data.</text>
</comment>
<evidence type="ECO:0000313" key="3">
    <source>
        <dbReference type="EMBL" id="MFC7615963.1"/>
    </source>
</evidence>
<dbReference type="PANTHER" id="PTHR47237:SF2">
    <property type="entry name" value="BLL4206 PROTEIN"/>
    <property type="match status" value="1"/>
</dbReference>
<dbReference type="EC" id="2.3.1.-" evidence="3"/>
<dbReference type="Proteomes" id="UP001596512">
    <property type="component" value="Unassembled WGS sequence"/>
</dbReference>
<dbReference type="SUPFAM" id="SSF55729">
    <property type="entry name" value="Acyl-CoA N-acyltransferases (Nat)"/>
    <property type="match status" value="1"/>
</dbReference>
<dbReference type="PANTHER" id="PTHR47237">
    <property type="entry name" value="SLL0310 PROTEIN"/>
    <property type="match status" value="1"/>
</dbReference>
<gene>
    <name evidence="3" type="ORF">ACFQV2_23230</name>
</gene>
<reference evidence="4" key="1">
    <citation type="journal article" date="2019" name="Int. J. Syst. Evol. Microbiol.">
        <title>The Global Catalogue of Microorganisms (GCM) 10K type strain sequencing project: providing services to taxonomists for standard genome sequencing and annotation.</title>
        <authorList>
            <consortium name="The Broad Institute Genomics Platform"/>
            <consortium name="The Broad Institute Genome Sequencing Center for Infectious Disease"/>
            <person name="Wu L."/>
            <person name="Ma J."/>
        </authorList>
    </citation>
    <scope>NUCLEOTIDE SEQUENCE [LARGE SCALE GENOMIC DNA]</scope>
    <source>
        <strain evidence="4">JCM 17695</strain>
    </source>
</reference>
<dbReference type="PROSITE" id="PS51186">
    <property type="entry name" value="GNAT"/>
    <property type="match status" value="1"/>
</dbReference>
<dbReference type="Gene3D" id="3.40.630.90">
    <property type="match status" value="1"/>
</dbReference>
<dbReference type="Gene3D" id="3.40.630.30">
    <property type="match status" value="1"/>
</dbReference>
<evidence type="ECO:0000259" key="2">
    <source>
        <dbReference type="PROSITE" id="PS51186"/>
    </source>
</evidence>
<evidence type="ECO:0000313" key="4">
    <source>
        <dbReference type="Proteomes" id="UP001596512"/>
    </source>
</evidence>
<dbReference type="InterPro" id="IPR052729">
    <property type="entry name" value="Acyl/Acetyltrans_Enzymes"/>
</dbReference>
<feature type="region of interest" description="Disordered" evidence="1">
    <location>
        <begin position="207"/>
        <end position="243"/>
    </location>
</feature>
<keyword evidence="3" id="KW-0012">Acyltransferase</keyword>
<feature type="compositionally biased region" description="Low complexity" evidence="1">
    <location>
        <begin position="213"/>
        <end position="241"/>
    </location>
</feature>
<dbReference type="InterPro" id="IPR041496">
    <property type="entry name" value="YitH/HolE_GNAT"/>
</dbReference>
<accession>A0ABW2TU03</accession>
<keyword evidence="3" id="KW-0808">Transferase</keyword>
<dbReference type="InterPro" id="IPR016181">
    <property type="entry name" value="Acyl_CoA_acyltransferase"/>
</dbReference>
<dbReference type="GO" id="GO:0016746">
    <property type="term" value="F:acyltransferase activity"/>
    <property type="evidence" value="ECO:0007669"/>
    <property type="project" value="UniProtKB-KW"/>
</dbReference>
<feature type="domain" description="N-acetyltransferase" evidence="2">
    <location>
        <begin position="1"/>
        <end position="129"/>
    </location>
</feature>
<dbReference type="EMBL" id="JBHTEY010000004">
    <property type="protein sequence ID" value="MFC7615963.1"/>
    <property type="molecule type" value="Genomic_DNA"/>
</dbReference>
<evidence type="ECO:0000256" key="1">
    <source>
        <dbReference type="SAM" id="MobiDB-lite"/>
    </source>
</evidence>
<keyword evidence="4" id="KW-1185">Reference proteome</keyword>
<sequence>MTVRLLGIDYLPACTALAADRDWPPEDRKWRLLFRVGRVHAIDAPDGDGLAAVVVATPYEDAVAISMMLVARRYERQGYGKAVLLDALRGARTAVLSATSLGKPLYEHLGFRSVGLISTYFGVLAPTAPTGRTRAFEPSDAEFVSTLDEKAFGARRTALLASLPGFGDLRVAAHGFGGAWDNDGTRVLGPVVASDRSAARDLLHDLAAPGERSASTPTTGTPGCATGPPGAASTTGSPATSWSWAPTCRATRRCW</sequence>
<organism evidence="3 4">
    <name type="scientific">Actinokineospora soli</name>
    <dbReference type="NCBI Taxonomy" id="1048753"/>
    <lineage>
        <taxon>Bacteria</taxon>
        <taxon>Bacillati</taxon>
        <taxon>Actinomycetota</taxon>
        <taxon>Actinomycetes</taxon>
        <taxon>Pseudonocardiales</taxon>
        <taxon>Pseudonocardiaceae</taxon>
        <taxon>Actinokineospora</taxon>
    </lineage>
</organism>